<evidence type="ECO:0000313" key="2">
    <source>
        <dbReference type="Proteomes" id="UP001371456"/>
    </source>
</evidence>
<protein>
    <submittedName>
        <fullName evidence="1">Uncharacterized protein</fullName>
    </submittedName>
</protein>
<dbReference type="Proteomes" id="UP001371456">
    <property type="component" value="Unassembled WGS sequence"/>
</dbReference>
<dbReference type="AlphaFoldDB" id="A0AAN8SZX2"/>
<comment type="caution">
    <text evidence="1">The sequence shown here is derived from an EMBL/GenBank/DDBJ whole genome shotgun (WGS) entry which is preliminary data.</text>
</comment>
<dbReference type="EMBL" id="JBANQN010000010">
    <property type="protein sequence ID" value="KAK6778985.1"/>
    <property type="molecule type" value="Genomic_DNA"/>
</dbReference>
<evidence type="ECO:0000313" key="1">
    <source>
        <dbReference type="EMBL" id="KAK6778985.1"/>
    </source>
</evidence>
<accession>A0AAN8SZX2</accession>
<gene>
    <name evidence="1" type="ORF">RDI58_025703</name>
</gene>
<reference evidence="1 2" key="1">
    <citation type="submission" date="2024-02" db="EMBL/GenBank/DDBJ databases">
        <title>de novo genome assembly of Solanum bulbocastanum strain 11H21.</title>
        <authorList>
            <person name="Hosaka A.J."/>
        </authorList>
    </citation>
    <scope>NUCLEOTIDE SEQUENCE [LARGE SCALE GENOMIC DNA]</scope>
    <source>
        <tissue evidence="1">Young leaves</tissue>
    </source>
</reference>
<sequence length="90" mass="10231">MLLTSWSGSGTGSGHSFDAMPLWWHMNRRMGQVSAHRCVWKTSASKHSAAKRVQDCFAEWDGLSSYQDRRKGFLLTPQKAHGLTLFLFMI</sequence>
<name>A0AAN8SZX2_SOLBU</name>
<proteinExistence type="predicted"/>
<organism evidence="1 2">
    <name type="scientific">Solanum bulbocastanum</name>
    <name type="common">Wild potato</name>
    <dbReference type="NCBI Taxonomy" id="147425"/>
    <lineage>
        <taxon>Eukaryota</taxon>
        <taxon>Viridiplantae</taxon>
        <taxon>Streptophyta</taxon>
        <taxon>Embryophyta</taxon>
        <taxon>Tracheophyta</taxon>
        <taxon>Spermatophyta</taxon>
        <taxon>Magnoliopsida</taxon>
        <taxon>eudicotyledons</taxon>
        <taxon>Gunneridae</taxon>
        <taxon>Pentapetalae</taxon>
        <taxon>asterids</taxon>
        <taxon>lamiids</taxon>
        <taxon>Solanales</taxon>
        <taxon>Solanaceae</taxon>
        <taxon>Solanoideae</taxon>
        <taxon>Solaneae</taxon>
        <taxon>Solanum</taxon>
    </lineage>
</organism>
<keyword evidence="2" id="KW-1185">Reference proteome</keyword>